<dbReference type="InterPro" id="IPR002514">
    <property type="entry name" value="Transposase_8"/>
</dbReference>
<dbReference type="Pfam" id="PF01527">
    <property type="entry name" value="HTH_Tnp_1"/>
    <property type="match status" value="1"/>
</dbReference>
<reference evidence="3 4" key="1">
    <citation type="submission" date="2019-11" db="EMBL/GenBank/DDBJ databases">
        <title>Whole-genome sequencing of Allorhizobium vitis.</title>
        <authorList>
            <person name="Gan H.M."/>
            <person name="Savka M.A."/>
        </authorList>
    </citation>
    <scope>NUCLEOTIDE SEQUENCE [LARGE SCALE GENOMIC DNA]</scope>
    <source>
        <strain evidence="2 4">RF2/1</strain>
        <strain evidence="1 3">T1/7</strain>
    </source>
</reference>
<gene>
    <name evidence="2" type="ORF">BBK91_027095</name>
    <name evidence="1" type="ORF">BBL17_029020</name>
</gene>
<organism evidence="2 4">
    <name type="scientific">Agrobacterium vitis</name>
    <name type="common">Rhizobium vitis</name>
    <dbReference type="NCBI Taxonomy" id="373"/>
    <lineage>
        <taxon>Bacteria</taxon>
        <taxon>Pseudomonadati</taxon>
        <taxon>Pseudomonadota</taxon>
        <taxon>Alphaproteobacteria</taxon>
        <taxon>Hyphomicrobiales</taxon>
        <taxon>Rhizobiaceae</taxon>
        <taxon>Rhizobium/Agrobacterium group</taxon>
        <taxon>Agrobacterium</taxon>
    </lineage>
</organism>
<dbReference type="Proteomes" id="UP000179454">
    <property type="component" value="Unassembled WGS sequence"/>
</dbReference>
<dbReference type="EMBL" id="MBFA02000059">
    <property type="protein sequence ID" value="MUP13461.1"/>
    <property type="molecule type" value="Genomic_DNA"/>
</dbReference>
<evidence type="ECO:0000313" key="2">
    <source>
        <dbReference type="EMBL" id="MUP13461.1"/>
    </source>
</evidence>
<sequence length="162" mass="17821">MSRLTARDKERHVSSHRIDLPRKAAGTRHWPAALKEEIVLATLEAGATVASVARGYDLDPSQIYQWRKALKVSRLSSQEVATSPEFLPVQIWAAADGEQASVQEHAGQEQAEALSCPERGSVTSSISGAIEIQVGPLHRVRVCNDFASDTLERVLDVLRRQQ</sequence>
<keyword evidence="3" id="KW-1185">Reference proteome</keyword>
<proteinExistence type="predicted"/>
<dbReference type="Proteomes" id="UP000179536">
    <property type="component" value="Unassembled WGS sequence"/>
</dbReference>
<name>A0ABD6HG06_AGRVI</name>
<evidence type="ECO:0000313" key="4">
    <source>
        <dbReference type="Proteomes" id="UP000179536"/>
    </source>
</evidence>
<accession>A0ABD6HG06</accession>
<dbReference type="InterPro" id="IPR010921">
    <property type="entry name" value="Trp_repressor/repl_initiator"/>
</dbReference>
<dbReference type="NCBIfam" id="NF047595">
    <property type="entry name" value="IS66_ISRel24_TnpA"/>
    <property type="match status" value="1"/>
</dbReference>
<dbReference type="EMBL" id="MBFE02000073">
    <property type="protein sequence ID" value="MUO45753.1"/>
    <property type="molecule type" value="Genomic_DNA"/>
</dbReference>
<dbReference type="Gene3D" id="1.10.10.10">
    <property type="entry name" value="Winged helix-like DNA-binding domain superfamily/Winged helix DNA-binding domain"/>
    <property type="match status" value="1"/>
</dbReference>
<evidence type="ECO:0000313" key="3">
    <source>
        <dbReference type="Proteomes" id="UP000179454"/>
    </source>
</evidence>
<protein>
    <recommendedName>
        <fullName evidence="5">Transposase</fullName>
    </recommendedName>
</protein>
<dbReference type="InterPro" id="IPR036388">
    <property type="entry name" value="WH-like_DNA-bd_sf"/>
</dbReference>
<evidence type="ECO:0000313" key="1">
    <source>
        <dbReference type="EMBL" id="MUO45753.1"/>
    </source>
</evidence>
<comment type="caution">
    <text evidence="2">The sequence shown here is derived from an EMBL/GenBank/DDBJ whole genome shotgun (WGS) entry which is preliminary data.</text>
</comment>
<evidence type="ECO:0008006" key="5">
    <source>
        <dbReference type="Google" id="ProtNLM"/>
    </source>
</evidence>
<dbReference type="SUPFAM" id="SSF48295">
    <property type="entry name" value="TrpR-like"/>
    <property type="match status" value="1"/>
</dbReference>
<dbReference type="AlphaFoldDB" id="A0ABD6HG06"/>